<comment type="pathway">
    <text evidence="2 6">Cofactor biosynthesis; tetrahydrofolate biosynthesis; 2-amino-4-hydroxy-6-hydroxymethyl-7,8-dihydropteridine diphosphate from 7,8-dihydroneopterin triphosphate: step 3/4.</text>
</comment>
<name>A0ABQ4T9R0_METOR</name>
<reference evidence="8" key="1">
    <citation type="journal article" date="2021" name="Front. Microbiol.">
        <title>Comprehensive Comparative Genomics and Phenotyping of Methylobacterium Species.</title>
        <authorList>
            <person name="Alessa O."/>
            <person name="Ogura Y."/>
            <person name="Fujitani Y."/>
            <person name="Takami H."/>
            <person name="Hayashi T."/>
            <person name="Sahin N."/>
            <person name="Tani A."/>
        </authorList>
    </citation>
    <scope>NUCLEOTIDE SEQUENCE</scope>
    <source>
        <strain evidence="8">NBRC 15689</strain>
    </source>
</reference>
<keyword evidence="9" id="KW-1185">Reference proteome</keyword>
<dbReference type="InterPro" id="IPR006157">
    <property type="entry name" value="FolB_dom"/>
</dbReference>
<dbReference type="Proteomes" id="UP001055156">
    <property type="component" value="Unassembled WGS sequence"/>
</dbReference>
<evidence type="ECO:0000256" key="4">
    <source>
        <dbReference type="ARBA" id="ARBA00022909"/>
    </source>
</evidence>
<keyword evidence="4 6" id="KW-0289">Folate biosynthesis</keyword>
<dbReference type="Gene3D" id="3.30.1130.10">
    <property type="match status" value="1"/>
</dbReference>
<evidence type="ECO:0000256" key="1">
    <source>
        <dbReference type="ARBA" id="ARBA00001353"/>
    </source>
</evidence>
<evidence type="ECO:0000313" key="8">
    <source>
        <dbReference type="EMBL" id="GJE27051.1"/>
    </source>
</evidence>
<comment type="caution">
    <text evidence="8">The sequence shown here is derived from an EMBL/GenBank/DDBJ whole genome shotgun (WGS) entry which is preliminary data.</text>
</comment>
<dbReference type="NCBIfam" id="TIGR00525">
    <property type="entry name" value="folB"/>
    <property type="match status" value="1"/>
</dbReference>
<sequence length="124" mass="13854">MSDRILVHRIAVFAYHGLLEEEARIGQRFYLSLEGRLDLSQAGRSDAMAHSVSYADLTEIAVRIATTRRFALIEALAEAVAAEILDRFPRIDEIRVRVDKPAAPVPAVIDGVSVEVRRLRETRG</sequence>
<protein>
    <recommendedName>
        <fullName evidence="6">7,8-dihydroneopterin aldolase</fullName>
        <ecNumber evidence="6">4.1.2.25</ecNumber>
    </recommendedName>
</protein>
<dbReference type="NCBIfam" id="TIGR00526">
    <property type="entry name" value="folB_dom"/>
    <property type="match status" value="1"/>
</dbReference>
<dbReference type="RefSeq" id="WP_238310903.1">
    <property type="nucleotide sequence ID" value="NZ_BPQV01000004.1"/>
</dbReference>
<evidence type="ECO:0000313" key="9">
    <source>
        <dbReference type="Proteomes" id="UP001055156"/>
    </source>
</evidence>
<proteinExistence type="inferred from homology"/>
<dbReference type="Pfam" id="PF02152">
    <property type="entry name" value="FolB"/>
    <property type="match status" value="1"/>
</dbReference>
<feature type="domain" description="Dihydroneopterin aldolase/epimerase" evidence="7">
    <location>
        <begin position="5"/>
        <end position="118"/>
    </location>
</feature>
<evidence type="ECO:0000256" key="5">
    <source>
        <dbReference type="ARBA" id="ARBA00023239"/>
    </source>
</evidence>
<dbReference type="SMART" id="SM00905">
    <property type="entry name" value="FolB"/>
    <property type="match status" value="1"/>
</dbReference>
<comment type="function">
    <text evidence="6">Catalyzes the conversion of 7,8-dihydroneopterin to 6-hydroxymethyl-7,8-dihydropterin.</text>
</comment>
<dbReference type="SUPFAM" id="SSF55620">
    <property type="entry name" value="Tetrahydrobiopterin biosynthesis enzymes-like"/>
    <property type="match status" value="1"/>
</dbReference>
<dbReference type="CDD" id="cd00534">
    <property type="entry name" value="DHNA_DHNTPE"/>
    <property type="match status" value="1"/>
</dbReference>
<comment type="catalytic activity">
    <reaction evidence="1 6">
        <text>7,8-dihydroneopterin = 6-hydroxymethyl-7,8-dihydropterin + glycolaldehyde</text>
        <dbReference type="Rhea" id="RHEA:10540"/>
        <dbReference type="ChEBI" id="CHEBI:17001"/>
        <dbReference type="ChEBI" id="CHEBI:17071"/>
        <dbReference type="ChEBI" id="CHEBI:44841"/>
        <dbReference type="EC" id="4.1.2.25"/>
    </reaction>
</comment>
<organism evidence="8 9">
    <name type="scientific">Methylobacterium organophilum</name>
    <dbReference type="NCBI Taxonomy" id="410"/>
    <lineage>
        <taxon>Bacteria</taxon>
        <taxon>Pseudomonadati</taxon>
        <taxon>Pseudomonadota</taxon>
        <taxon>Alphaproteobacteria</taxon>
        <taxon>Hyphomicrobiales</taxon>
        <taxon>Methylobacteriaceae</taxon>
        <taxon>Methylobacterium</taxon>
    </lineage>
</organism>
<dbReference type="InterPro" id="IPR006156">
    <property type="entry name" value="Dihydroneopterin_aldolase"/>
</dbReference>
<dbReference type="EC" id="4.1.2.25" evidence="6"/>
<dbReference type="PANTHER" id="PTHR42844:SF1">
    <property type="entry name" value="DIHYDRONEOPTERIN ALDOLASE 1-RELATED"/>
    <property type="match status" value="1"/>
</dbReference>
<comment type="similarity">
    <text evidence="3 6">Belongs to the DHNA family.</text>
</comment>
<dbReference type="EMBL" id="BPQV01000004">
    <property type="protein sequence ID" value="GJE27051.1"/>
    <property type="molecule type" value="Genomic_DNA"/>
</dbReference>
<reference evidence="8" key="2">
    <citation type="submission" date="2021-08" db="EMBL/GenBank/DDBJ databases">
        <authorList>
            <person name="Tani A."/>
            <person name="Ola A."/>
            <person name="Ogura Y."/>
            <person name="Katsura K."/>
            <person name="Hayashi T."/>
        </authorList>
    </citation>
    <scope>NUCLEOTIDE SEQUENCE</scope>
    <source>
        <strain evidence="8">NBRC 15689</strain>
    </source>
</reference>
<evidence type="ECO:0000259" key="7">
    <source>
        <dbReference type="SMART" id="SM00905"/>
    </source>
</evidence>
<dbReference type="PANTHER" id="PTHR42844">
    <property type="entry name" value="DIHYDRONEOPTERIN ALDOLASE 1-RELATED"/>
    <property type="match status" value="1"/>
</dbReference>
<keyword evidence="5 6" id="KW-0456">Lyase</keyword>
<gene>
    <name evidence="8" type="primary">folB</name>
    <name evidence="8" type="ORF">LKMONMHP_1907</name>
</gene>
<accession>A0ABQ4T9R0</accession>
<evidence type="ECO:0000256" key="6">
    <source>
        <dbReference type="RuleBase" id="RU362079"/>
    </source>
</evidence>
<evidence type="ECO:0000256" key="2">
    <source>
        <dbReference type="ARBA" id="ARBA00005013"/>
    </source>
</evidence>
<dbReference type="InterPro" id="IPR043133">
    <property type="entry name" value="GTP-CH-I_C/QueF"/>
</dbReference>
<evidence type="ECO:0000256" key="3">
    <source>
        <dbReference type="ARBA" id="ARBA00005708"/>
    </source>
</evidence>